<dbReference type="SUPFAM" id="SSF101386">
    <property type="entry name" value="all-alpha NTP pyrophosphatases"/>
    <property type="match status" value="1"/>
</dbReference>
<dbReference type="OrthoDB" id="147562at2157"/>
<reference evidence="2" key="2">
    <citation type="submission" date="2020-09" db="EMBL/GenBank/DDBJ databases">
        <authorList>
            <person name="Sun Q."/>
            <person name="Ohkuma M."/>
        </authorList>
    </citation>
    <scope>NUCLEOTIDE SEQUENCE</scope>
    <source>
        <strain evidence="2">JCM 15759</strain>
    </source>
</reference>
<dbReference type="Proteomes" id="UP000656367">
    <property type="component" value="Unassembled WGS sequence"/>
</dbReference>
<dbReference type="GO" id="GO:0009143">
    <property type="term" value="P:nucleoside triphosphate catabolic process"/>
    <property type="evidence" value="ECO:0007669"/>
    <property type="project" value="InterPro"/>
</dbReference>
<dbReference type="InterPro" id="IPR052555">
    <property type="entry name" value="dCTP_Pyrophosphatase"/>
</dbReference>
<evidence type="ECO:0000256" key="1">
    <source>
        <dbReference type="SAM" id="MobiDB-lite"/>
    </source>
</evidence>
<dbReference type="Gene3D" id="1.10.287.1080">
    <property type="entry name" value="MazG-like"/>
    <property type="match status" value="1"/>
</dbReference>
<name>A0A830FE48_HALAR</name>
<comment type="caution">
    <text evidence="2">The sequence shown here is derived from an EMBL/GenBank/DDBJ whole genome shotgun (WGS) entry which is preliminary data.</text>
</comment>
<dbReference type="PIRSF" id="PIRSF029826">
    <property type="entry name" value="UCP029826_pph"/>
    <property type="match status" value="1"/>
</dbReference>
<dbReference type="RefSeq" id="WP_188852668.1">
    <property type="nucleotide sequence ID" value="NZ_BMON01000002.1"/>
</dbReference>
<feature type="compositionally biased region" description="Acidic residues" evidence="1">
    <location>
        <begin position="101"/>
        <end position="119"/>
    </location>
</feature>
<dbReference type="CDD" id="cd11537">
    <property type="entry name" value="NTP-PPase_RS21-C6_like"/>
    <property type="match status" value="1"/>
</dbReference>
<dbReference type="PANTHER" id="PTHR46523:SF1">
    <property type="entry name" value="DCTP PYROPHOSPHATASE 1"/>
    <property type="match status" value="1"/>
</dbReference>
<accession>A0A830FE48</accession>
<dbReference type="PANTHER" id="PTHR46523">
    <property type="entry name" value="DCTP PYROPHOSPHATASE 1"/>
    <property type="match status" value="1"/>
</dbReference>
<evidence type="ECO:0000313" key="3">
    <source>
        <dbReference type="Proteomes" id="UP000656367"/>
    </source>
</evidence>
<dbReference type="Pfam" id="PF12643">
    <property type="entry name" value="MazG-like"/>
    <property type="match status" value="1"/>
</dbReference>
<organism evidence="2 3">
    <name type="scientific">Haloarcula argentinensis</name>
    <dbReference type="NCBI Taxonomy" id="43776"/>
    <lineage>
        <taxon>Archaea</taxon>
        <taxon>Methanobacteriati</taxon>
        <taxon>Methanobacteriota</taxon>
        <taxon>Stenosarchaea group</taxon>
        <taxon>Halobacteria</taxon>
        <taxon>Halobacteriales</taxon>
        <taxon>Haloarculaceae</taxon>
        <taxon>Haloarcula</taxon>
    </lineage>
</organism>
<feature type="region of interest" description="Disordered" evidence="1">
    <location>
        <begin position="98"/>
        <end position="119"/>
    </location>
</feature>
<evidence type="ECO:0000313" key="2">
    <source>
        <dbReference type="EMBL" id="GGM40427.1"/>
    </source>
</evidence>
<sequence>MDDSISELCQEYAEFVEKRDWGRFHTPQNLAMAISIESNELLEEFLWFNNPASEEVQKDDDLVDAVSDELADVVIYAFGMANQLDIDLAQAVKEKMAENEERFDEETATEISADLDEWQ</sequence>
<dbReference type="EMBL" id="BMON01000002">
    <property type="protein sequence ID" value="GGM40427.1"/>
    <property type="molecule type" value="Genomic_DNA"/>
</dbReference>
<dbReference type="InterPro" id="IPR025984">
    <property type="entry name" value="DCTPP"/>
</dbReference>
<dbReference type="GO" id="GO:0047429">
    <property type="term" value="F:nucleoside triphosphate diphosphatase activity"/>
    <property type="evidence" value="ECO:0007669"/>
    <property type="project" value="InterPro"/>
</dbReference>
<proteinExistence type="predicted"/>
<dbReference type="AlphaFoldDB" id="A0A830FE48"/>
<gene>
    <name evidence="2" type="ORF">GCM10009006_21910</name>
</gene>
<reference evidence="2" key="1">
    <citation type="journal article" date="2014" name="Int. J. Syst. Evol. Microbiol.">
        <title>Complete genome sequence of Corynebacterium casei LMG S-19264T (=DSM 44701T), isolated from a smear-ripened cheese.</title>
        <authorList>
            <consortium name="US DOE Joint Genome Institute (JGI-PGF)"/>
            <person name="Walter F."/>
            <person name="Albersmeier A."/>
            <person name="Kalinowski J."/>
            <person name="Ruckert C."/>
        </authorList>
    </citation>
    <scope>NUCLEOTIDE SEQUENCE</scope>
    <source>
        <strain evidence="2">JCM 15759</strain>
    </source>
</reference>
<protein>
    <submittedName>
        <fullName evidence="2">Nucleotide pyrophosphohydrolase</fullName>
    </submittedName>
</protein>